<evidence type="ECO:0000313" key="3">
    <source>
        <dbReference type="Proteomes" id="UP001152523"/>
    </source>
</evidence>
<dbReference type="AlphaFoldDB" id="A0AAV0C2S9"/>
<dbReference type="PANTHER" id="PTHR31343:SF42">
    <property type="entry name" value="T15D22.8"/>
    <property type="match status" value="1"/>
</dbReference>
<feature type="compositionally biased region" description="Polar residues" evidence="1">
    <location>
        <begin position="216"/>
        <end position="233"/>
    </location>
</feature>
<name>A0AAV0C2S9_9ASTE</name>
<dbReference type="PANTHER" id="PTHR31343">
    <property type="entry name" value="T15D22.8"/>
    <property type="match status" value="1"/>
</dbReference>
<feature type="region of interest" description="Disordered" evidence="1">
    <location>
        <begin position="170"/>
        <end position="203"/>
    </location>
</feature>
<keyword evidence="3" id="KW-1185">Reference proteome</keyword>
<dbReference type="InterPro" id="IPR008507">
    <property type="entry name" value="DUF789"/>
</dbReference>
<gene>
    <name evidence="2" type="ORF">CEPIT_LOCUS1802</name>
</gene>
<comment type="caution">
    <text evidence="2">The sequence shown here is derived from an EMBL/GenBank/DDBJ whole genome shotgun (WGS) entry which is preliminary data.</text>
</comment>
<feature type="compositionally biased region" description="Basic and acidic residues" evidence="1">
    <location>
        <begin position="170"/>
        <end position="179"/>
    </location>
</feature>
<sequence>MLGEGMLLNRSQNGDDWFYSAAKSRMSQSLSGRQNHQDGDHSRGVESDVTVGAVSMPHVRATADEQPTEKMAIKAEQASEASSVSNIRSFLHCVTPSVKARYLSKTTLRNCKMRDEGFKPYFLLGDLWEAFKEWSAYGAGVPLILNENDSVVQYYVPYLSGIQIYADPSKSSEKLRQPGEDSDVGNFGDSSSSGGSSDSEQDRNCLNHSTCENLFRNSKSPLGDENTNFQEGFSSDEGESVCSQCYLVFEYFERSPPHGREPFAEKISNLAVCFPELKTLRSCDILPSSWISVAWYPIYRIPMGPTLKPLDACFLSYHYLHTTGTETKDSGAASEMDSILNIRLSVFGLASYKFIASQWVPDHEGCEYEVVNSLLQAAGNWLTALQANHPDFSFFCRNWS</sequence>
<feature type="region of interest" description="Disordered" evidence="1">
    <location>
        <begin position="216"/>
        <end position="237"/>
    </location>
</feature>
<protein>
    <submittedName>
        <fullName evidence="2">Uncharacterized protein</fullName>
    </submittedName>
</protein>
<accession>A0AAV0C2S9</accession>
<evidence type="ECO:0000256" key="1">
    <source>
        <dbReference type="SAM" id="MobiDB-lite"/>
    </source>
</evidence>
<organism evidence="2 3">
    <name type="scientific">Cuscuta epithymum</name>
    <dbReference type="NCBI Taxonomy" id="186058"/>
    <lineage>
        <taxon>Eukaryota</taxon>
        <taxon>Viridiplantae</taxon>
        <taxon>Streptophyta</taxon>
        <taxon>Embryophyta</taxon>
        <taxon>Tracheophyta</taxon>
        <taxon>Spermatophyta</taxon>
        <taxon>Magnoliopsida</taxon>
        <taxon>eudicotyledons</taxon>
        <taxon>Gunneridae</taxon>
        <taxon>Pentapetalae</taxon>
        <taxon>asterids</taxon>
        <taxon>lamiids</taxon>
        <taxon>Solanales</taxon>
        <taxon>Convolvulaceae</taxon>
        <taxon>Cuscuteae</taxon>
        <taxon>Cuscuta</taxon>
        <taxon>Cuscuta subgen. Cuscuta</taxon>
    </lineage>
</organism>
<dbReference type="Pfam" id="PF05623">
    <property type="entry name" value="DUF789"/>
    <property type="match status" value="1"/>
</dbReference>
<dbReference type="EMBL" id="CAMAPF010000010">
    <property type="protein sequence ID" value="CAH9062166.1"/>
    <property type="molecule type" value="Genomic_DNA"/>
</dbReference>
<dbReference type="Proteomes" id="UP001152523">
    <property type="component" value="Unassembled WGS sequence"/>
</dbReference>
<proteinExistence type="predicted"/>
<feature type="compositionally biased region" description="Low complexity" evidence="1">
    <location>
        <begin position="184"/>
        <end position="198"/>
    </location>
</feature>
<reference evidence="2" key="1">
    <citation type="submission" date="2022-07" db="EMBL/GenBank/DDBJ databases">
        <authorList>
            <person name="Macas J."/>
            <person name="Novak P."/>
            <person name="Neumann P."/>
        </authorList>
    </citation>
    <scope>NUCLEOTIDE SEQUENCE</scope>
</reference>
<evidence type="ECO:0000313" key="2">
    <source>
        <dbReference type="EMBL" id="CAH9062166.1"/>
    </source>
</evidence>